<proteinExistence type="predicted"/>
<protein>
    <submittedName>
        <fullName evidence="3">Rhodaneselike domain containing protein</fullName>
    </submittedName>
</protein>
<gene>
    <name evidence="3" type="ORF">ACA1_097630</name>
</gene>
<evidence type="ECO:0000313" key="4">
    <source>
        <dbReference type="Proteomes" id="UP000011083"/>
    </source>
</evidence>
<dbReference type="PANTHER" id="PTHR43846">
    <property type="entry name" value="UPF0176 PROTEIN YCEA"/>
    <property type="match status" value="1"/>
</dbReference>
<dbReference type="InterPro" id="IPR022111">
    <property type="entry name" value="Rhodanese_C"/>
</dbReference>
<dbReference type="InterPro" id="IPR001763">
    <property type="entry name" value="Rhodanese-like_dom"/>
</dbReference>
<dbReference type="PROSITE" id="PS50206">
    <property type="entry name" value="RHODANESE_3"/>
    <property type="match status" value="1"/>
</dbReference>
<feature type="domain" description="Rhodanese" evidence="2">
    <location>
        <begin position="221"/>
        <end position="315"/>
    </location>
</feature>
<keyword evidence="4" id="KW-1185">Reference proteome</keyword>
<name>L8GJ98_ACACF</name>
<dbReference type="OrthoDB" id="8299667at2759"/>
<sequence length="383" mass="42432">MKMAPGWRRAAAEAGANDVGQQQQQQHGYLTLSFYRFVRLPPPEATAKAEQAALEAEAEQIAAGRRAARLESLRQELLADWREVGVVGRVYVAEEGVNAQLSVPAHRLAEFRATLARRPAVFGDTQELYLNFTGDGRPTAQAAFRKLRVKVRSQIVSAQDELSFPALLRPNDRDDELAEGCGHDKEEEDDEGDVNATSGASAAGGKPGRHLTVDEWHAQMQSPDAVIVDVRNHYESEVGRFEGALTPNVSTYKESFSLIREMLRGKEDKPVLMYCTGGIRCEKMSLFLHEHGFSNVNQLKGGIVTYAREVKERGLQSRFKGKNFCFDDRLGEPVTEDMLSVCHQCGSPCNDHTNCRNDACSHLFIQCPSCRETHKGAPELSSP</sequence>
<dbReference type="Pfam" id="PF12368">
    <property type="entry name" value="Rhodanese_C"/>
    <property type="match status" value="1"/>
</dbReference>
<dbReference type="SMART" id="SM00450">
    <property type="entry name" value="RHOD"/>
    <property type="match status" value="1"/>
</dbReference>
<dbReference type="Gene3D" id="3.30.70.100">
    <property type="match status" value="1"/>
</dbReference>
<dbReference type="AlphaFoldDB" id="L8GJ98"/>
<dbReference type="EMBL" id="KB008103">
    <property type="protein sequence ID" value="ELR13077.1"/>
    <property type="molecule type" value="Genomic_DNA"/>
</dbReference>
<dbReference type="GeneID" id="14913600"/>
<dbReference type="CDD" id="cd01518">
    <property type="entry name" value="RHOD_YceA"/>
    <property type="match status" value="1"/>
</dbReference>
<dbReference type="KEGG" id="acan:ACA1_097630"/>
<dbReference type="InterPro" id="IPR040503">
    <property type="entry name" value="TRHO_N"/>
</dbReference>
<evidence type="ECO:0000256" key="1">
    <source>
        <dbReference type="SAM" id="MobiDB-lite"/>
    </source>
</evidence>
<evidence type="ECO:0000313" key="3">
    <source>
        <dbReference type="EMBL" id="ELR13077.1"/>
    </source>
</evidence>
<accession>L8GJ98</accession>
<dbReference type="SUPFAM" id="SSF52821">
    <property type="entry name" value="Rhodanese/Cell cycle control phosphatase"/>
    <property type="match status" value="1"/>
</dbReference>
<reference evidence="3 4" key="1">
    <citation type="journal article" date="2013" name="Genome Biol.">
        <title>Genome of Acanthamoeba castellanii highlights extensive lateral gene transfer and early evolution of tyrosine kinase signaling.</title>
        <authorList>
            <person name="Clarke M."/>
            <person name="Lohan A.J."/>
            <person name="Liu B."/>
            <person name="Lagkouvardos I."/>
            <person name="Roy S."/>
            <person name="Zafar N."/>
            <person name="Bertelli C."/>
            <person name="Schilde C."/>
            <person name="Kianianmomeni A."/>
            <person name="Burglin T.R."/>
            <person name="Frech C."/>
            <person name="Turcotte B."/>
            <person name="Kopec K.O."/>
            <person name="Synnott J.M."/>
            <person name="Choo C."/>
            <person name="Paponov I."/>
            <person name="Finkler A."/>
            <person name="Soon Heng Tan C."/>
            <person name="Hutchins A.P."/>
            <person name="Weinmeier T."/>
            <person name="Rattei T."/>
            <person name="Chu J.S."/>
            <person name="Gimenez G."/>
            <person name="Irimia M."/>
            <person name="Rigden D.J."/>
            <person name="Fitzpatrick D.A."/>
            <person name="Lorenzo-Morales J."/>
            <person name="Bateman A."/>
            <person name="Chiu C.H."/>
            <person name="Tang P."/>
            <person name="Hegemann P."/>
            <person name="Fromm H."/>
            <person name="Raoult D."/>
            <person name="Greub G."/>
            <person name="Miranda-Saavedra D."/>
            <person name="Chen N."/>
            <person name="Nash P."/>
            <person name="Ginger M.L."/>
            <person name="Horn M."/>
            <person name="Schaap P."/>
            <person name="Caler L."/>
            <person name="Loftus B."/>
        </authorList>
    </citation>
    <scope>NUCLEOTIDE SEQUENCE [LARGE SCALE GENOMIC DNA]</scope>
    <source>
        <strain evidence="3 4">Neff</strain>
    </source>
</reference>
<dbReference type="RefSeq" id="XP_004335090.1">
    <property type="nucleotide sequence ID" value="XM_004335042.1"/>
</dbReference>
<dbReference type="Pfam" id="PF00581">
    <property type="entry name" value="Rhodanese"/>
    <property type="match status" value="1"/>
</dbReference>
<dbReference type="OMA" id="VDFRNHY"/>
<dbReference type="InterPro" id="IPR036873">
    <property type="entry name" value="Rhodanese-like_dom_sf"/>
</dbReference>
<organism evidence="3 4">
    <name type="scientific">Acanthamoeba castellanii (strain ATCC 30010 / Neff)</name>
    <dbReference type="NCBI Taxonomy" id="1257118"/>
    <lineage>
        <taxon>Eukaryota</taxon>
        <taxon>Amoebozoa</taxon>
        <taxon>Discosea</taxon>
        <taxon>Longamoebia</taxon>
        <taxon>Centramoebida</taxon>
        <taxon>Acanthamoebidae</taxon>
        <taxon>Acanthamoeba</taxon>
    </lineage>
</organism>
<dbReference type="PANTHER" id="PTHR43846:SF1">
    <property type="entry name" value="TRNA URIDINE(34) HYDROXYLASE"/>
    <property type="match status" value="1"/>
</dbReference>
<dbReference type="Gene3D" id="3.40.250.10">
    <property type="entry name" value="Rhodanese-like domain"/>
    <property type="match status" value="1"/>
</dbReference>
<evidence type="ECO:0000259" key="2">
    <source>
        <dbReference type="PROSITE" id="PS50206"/>
    </source>
</evidence>
<dbReference type="Pfam" id="PF17773">
    <property type="entry name" value="UPF0176_N"/>
    <property type="match status" value="1"/>
</dbReference>
<dbReference type="STRING" id="1257118.L8GJ98"/>
<dbReference type="Proteomes" id="UP000011083">
    <property type="component" value="Unassembled WGS sequence"/>
</dbReference>
<feature type="region of interest" description="Disordered" evidence="1">
    <location>
        <begin position="173"/>
        <end position="209"/>
    </location>
</feature>
<dbReference type="VEuPathDB" id="AmoebaDB:ACA1_097630"/>